<dbReference type="Proteomes" id="UP001295423">
    <property type="component" value="Unassembled WGS sequence"/>
</dbReference>
<comment type="caution">
    <text evidence="1">The sequence shown here is derived from an EMBL/GenBank/DDBJ whole genome shotgun (WGS) entry which is preliminary data.</text>
</comment>
<evidence type="ECO:0000313" key="2">
    <source>
        <dbReference type="Proteomes" id="UP001295423"/>
    </source>
</evidence>
<reference evidence="1" key="1">
    <citation type="submission" date="2023-08" db="EMBL/GenBank/DDBJ databases">
        <authorList>
            <person name="Audoor S."/>
            <person name="Bilcke G."/>
        </authorList>
    </citation>
    <scope>NUCLEOTIDE SEQUENCE</scope>
</reference>
<accession>A0AAD2G9G3</accession>
<keyword evidence="2" id="KW-1185">Reference proteome</keyword>
<organism evidence="1 2">
    <name type="scientific">Cylindrotheca closterium</name>
    <dbReference type="NCBI Taxonomy" id="2856"/>
    <lineage>
        <taxon>Eukaryota</taxon>
        <taxon>Sar</taxon>
        <taxon>Stramenopiles</taxon>
        <taxon>Ochrophyta</taxon>
        <taxon>Bacillariophyta</taxon>
        <taxon>Bacillariophyceae</taxon>
        <taxon>Bacillariophycidae</taxon>
        <taxon>Bacillariales</taxon>
        <taxon>Bacillariaceae</taxon>
        <taxon>Cylindrotheca</taxon>
    </lineage>
</organism>
<proteinExistence type="predicted"/>
<sequence length="248" mass="28168">MPKPEGKLPALRNDQKRSVWESRFVPKILTLWKSGKIGPDTKLGDVKKAVDDTGNFPQGTFRTFWYKLQNELRDGGKKEELDAYLTEDDVEDDYPLTFAPKRAKILGGLPTSDDIEADNTFKPPTNFVPFVNNNGDHMLAVEMLLPSGYYNNKERYWVELDGDKIIVTIKMPRLLEDHINMFYAIVGEDEKLQGMMHSANKVSIAKHQKNAGGDILMTAEVDLPSTSGTPLFLLKFRSYILATILFFY</sequence>
<evidence type="ECO:0000313" key="1">
    <source>
        <dbReference type="EMBL" id="CAJ1966646.1"/>
    </source>
</evidence>
<protein>
    <submittedName>
        <fullName evidence="1">Uncharacterized protein</fullName>
    </submittedName>
</protein>
<name>A0AAD2G9G3_9STRA</name>
<gene>
    <name evidence="1" type="ORF">CYCCA115_LOCUS22229</name>
</gene>
<dbReference type="EMBL" id="CAKOGP040002308">
    <property type="protein sequence ID" value="CAJ1966646.1"/>
    <property type="molecule type" value="Genomic_DNA"/>
</dbReference>
<dbReference type="AlphaFoldDB" id="A0AAD2G9G3"/>